<protein>
    <submittedName>
        <fullName evidence="1">Uncharacterized protein</fullName>
    </submittedName>
</protein>
<evidence type="ECO:0000313" key="2">
    <source>
        <dbReference type="Proteomes" id="UP000053593"/>
    </source>
</evidence>
<dbReference type="EMBL" id="KN834772">
    <property type="protein sequence ID" value="KIK61186.1"/>
    <property type="molecule type" value="Genomic_DNA"/>
</dbReference>
<gene>
    <name evidence="1" type="ORF">GYMLUDRAFT_199964</name>
</gene>
<evidence type="ECO:0000313" key="1">
    <source>
        <dbReference type="EMBL" id="KIK61186.1"/>
    </source>
</evidence>
<dbReference type="AlphaFoldDB" id="A0A0D0BZ85"/>
<organism evidence="1 2">
    <name type="scientific">Collybiopsis luxurians FD-317 M1</name>
    <dbReference type="NCBI Taxonomy" id="944289"/>
    <lineage>
        <taxon>Eukaryota</taxon>
        <taxon>Fungi</taxon>
        <taxon>Dikarya</taxon>
        <taxon>Basidiomycota</taxon>
        <taxon>Agaricomycotina</taxon>
        <taxon>Agaricomycetes</taxon>
        <taxon>Agaricomycetidae</taxon>
        <taxon>Agaricales</taxon>
        <taxon>Marasmiineae</taxon>
        <taxon>Omphalotaceae</taxon>
        <taxon>Collybiopsis</taxon>
        <taxon>Collybiopsis luxurians</taxon>
    </lineage>
</organism>
<dbReference type="Proteomes" id="UP000053593">
    <property type="component" value="Unassembled WGS sequence"/>
</dbReference>
<reference evidence="1 2" key="1">
    <citation type="submission" date="2014-04" db="EMBL/GenBank/DDBJ databases">
        <title>Evolutionary Origins and Diversification of the Mycorrhizal Mutualists.</title>
        <authorList>
            <consortium name="DOE Joint Genome Institute"/>
            <consortium name="Mycorrhizal Genomics Consortium"/>
            <person name="Kohler A."/>
            <person name="Kuo A."/>
            <person name="Nagy L.G."/>
            <person name="Floudas D."/>
            <person name="Copeland A."/>
            <person name="Barry K.W."/>
            <person name="Cichocki N."/>
            <person name="Veneault-Fourrey C."/>
            <person name="LaButti K."/>
            <person name="Lindquist E.A."/>
            <person name="Lipzen A."/>
            <person name="Lundell T."/>
            <person name="Morin E."/>
            <person name="Murat C."/>
            <person name="Riley R."/>
            <person name="Ohm R."/>
            <person name="Sun H."/>
            <person name="Tunlid A."/>
            <person name="Henrissat B."/>
            <person name="Grigoriev I.V."/>
            <person name="Hibbett D.S."/>
            <person name="Martin F."/>
        </authorList>
    </citation>
    <scope>NUCLEOTIDE SEQUENCE [LARGE SCALE GENOMIC DNA]</scope>
    <source>
        <strain evidence="1 2">FD-317 M1</strain>
    </source>
</reference>
<accession>A0A0D0BZ85</accession>
<proteinExistence type="predicted"/>
<dbReference type="HOGENOM" id="CLU_2229481_0_0_1"/>
<feature type="non-terminal residue" evidence="1">
    <location>
        <position position="1"/>
    </location>
</feature>
<keyword evidence="2" id="KW-1185">Reference proteome</keyword>
<sequence length="106" mass="11643">MHSSQHNADRNRHLPHHISTISTPVSVSLSPTPTSSRVYTFPTPNLLASVHPLYLLLFRIENDPTGSVCHWLTHQSDSNARDWSGLNISLRKANISGCIGPLPVVA</sequence>
<name>A0A0D0BZ85_9AGAR</name>